<accession>A0A2T3GDI1</accession>
<keyword evidence="3" id="KW-1185">Reference proteome</keyword>
<reference evidence="2 3" key="2">
    <citation type="submission" date="2018-03" db="EMBL/GenBank/DDBJ databases">
        <title>The comparative genomics of Bifidobacterium callitrichos reflects dietary carbohydrate utilization within the common marmoset gut.</title>
        <authorList>
            <person name="Rani A."/>
        </authorList>
    </citation>
    <scope>NUCLEOTIDE SEQUENCE [LARGE SCALE GENOMIC DNA]</scope>
    <source>
        <strain evidence="2 3">UMA51805</strain>
    </source>
</reference>
<dbReference type="RefSeq" id="WP_107043408.1">
    <property type="nucleotide sequence ID" value="NZ_NWTX01000001.1"/>
</dbReference>
<name>A0A2T3GDI1_9BIFI</name>
<feature type="region of interest" description="Disordered" evidence="1">
    <location>
        <begin position="148"/>
        <end position="184"/>
    </location>
</feature>
<dbReference type="Proteomes" id="UP000240228">
    <property type="component" value="Unassembled WGS sequence"/>
</dbReference>
<sequence length="184" mass="21115">MSNDHDLETPIKNYFDADSDLVPYEELRALEKQAARLVSEYGWDAVRQAFFRYVRNECKTSDDIARAAFRYEGLNWNKKPIPDPYEFLGYLYYKAGFRKASPKAAHALDDLCITILPASGYPEANIYYHPYYAAEADPKMIAAVERWRQREANEAGEDSNDTGTTSDPQEPHGIQRTGETRDLM</sequence>
<dbReference type="AlphaFoldDB" id="A0A2T3GDI1"/>
<dbReference type="EMBL" id="NWTX01000001">
    <property type="protein sequence ID" value="PST47522.1"/>
    <property type="molecule type" value="Genomic_DNA"/>
</dbReference>
<evidence type="ECO:0000313" key="2">
    <source>
        <dbReference type="EMBL" id="PST47522.1"/>
    </source>
</evidence>
<reference evidence="3" key="1">
    <citation type="submission" date="2017-09" db="EMBL/GenBank/DDBJ databases">
        <authorList>
            <person name="Sela D.A."/>
            <person name="Albert K."/>
        </authorList>
    </citation>
    <scope>NUCLEOTIDE SEQUENCE [LARGE SCALE GENOMIC DNA]</scope>
    <source>
        <strain evidence="3">UMA51805</strain>
    </source>
</reference>
<protein>
    <submittedName>
        <fullName evidence="2">Uncharacterized protein</fullName>
    </submittedName>
</protein>
<comment type="caution">
    <text evidence="2">The sequence shown here is derived from an EMBL/GenBank/DDBJ whole genome shotgun (WGS) entry which is preliminary data.</text>
</comment>
<evidence type="ECO:0000313" key="3">
    <source>
        <dbReference type="Proteomes" id="UP000240228"/>
    </source>
</evidence>
<gene>
    <name evidence="2" type="ORF">CPA40_01560</name>
</gene>
<evidence type="ECO:0000256" key="1">
    <source>
        <dbReference type="SAM" id="MobiDB-lite"/>
    </source>
</evidence>
<proteinExistence type="predicted"/>
<organism evidence="2 3">
    <name type="scientific">Bifidobacterium callitrichos</name>
    <dbReference type="NCBI Taxonomy" id="762209"/>
    <lineage>
        <taxon>Bacteria</taxon>
        <taxon>Bacillati</taxon>
        <taxon>Actinomycetota</taxon>
        <taxon>Actinomycetes</taxon>
        <taxon>Bifidobacteriales</taxon>
        <taxon>Bifidobacteriaceae</taxon>
        <taxon>Bifidobacterium</taxon>
    </lineage>
</organism>